<dbReference type="GO" id="GO:0005634">
    <property type="term" value="C:nucleus"/>
    <property type="evidence" value="ECO:0007669"/>
    <property type="project" value="TreeGrafter"/>
</dbReference>
<accession>A0A8D0ER84</accession>
<dbReference type="Pfam" id="PF25437">
    <property type="entry name" value="BRWD1_N"/>
    <property type="match status" value="1"/>
</dbReference>
<evidence type="ECO:0000259" key="1">
    <source>
        <dbReference type="Pfam" id="PF25437"/>
    </source>
</evidence>
<evidence type="ECO:0000313" key="3">
    <source>
        <dbReference type="Proteomes" id="UP000694551"/>
    </source>
</evidence>
<keyword evidence="3" id="KW-1185">Reference proteome</keyword>
<proteinExistence type="predicted"/>
<protein>
    <recommendedName>
        <fullName evidence="1">BRWD/PHIP N-terminal domain-containing protein</fullName>
    </recommendedName>
</protein>
<dbReference type="InterPro" id="IPR057452">
    <property type="entry name" value="BRWD/PHIP_N"/>
</dbReference>
<dbReference type="Proteomes" id="UP000694551">
    <property type="component" value="Unplaced"/>
</dbReference>
<dbReference type="GO" id="GO:0008360">
    <property type="term" value="P:regulation of cell shape"/>
    <property type="evidence" value="ECO:0007669"/>
    <property type="project" value="TreeGrafter"/>
</dbReference>
<feature type="domain" description="BRWD/PHIP N-terminal" evidence="1">
    <location>
        <begin position="10"/>
        <end position="85"/>
    </location>
</feature>
<reference evidence="2" key="2">
    <citation type="submission" date="2025-09" db="UniProtKB">
        <authorList>
            <consortium name="Ensembl"/>
        </authorList>
    </citation>
    <scope>IDENTIFICATION</scope>
</reference>
<sequence length="170" mass="19221">RSRPSTAARPRRLYFLIARFLTTGPCRRALKVLVQELEQHQLLPKRLDWQGNEHYRSYEELVLSNKHVAPDHLLQICKRIGPILDKEIPPSISRVNSLLGAGRQSLLRTAKGTVCSLFEMGMIHFHKYMVKAFGILRSGELSPELAPTTSVLCLINQNTSDLHIKGTAID</sequence>
<dbReference type="Ensembl" id="ENSSOCT00000004036.1">
    <property type="protein sequence ID" value="ENSSOCP00000003941.1"/>
    <property type="gene ID" value="ENSSOCG00000003012.1"/>
</dbReference>
<reference evidence="2" key="1">
    <citation type="submission" date="2025-08" db="UniProtKB">
        <authorList>
            <consortium name="Ensembl"/>
        </authorList>
    </citation>
    <scope>IDENTIFICATION</scope>
</reference>
<dbReference type="GO" id="GO:0007010">
    <property type="term" value="P:cytoskeleton organization"/>
    <property type="evidence" value="ECO:0007669"/>
    <property type="project" value="TreeGrafter"/>
</dbReference>
<dbReference type="InterPro" id="IPR052060">
    <property type="entry name" value="Bromo_WD_repeat"/>
</dbReference>
<dbReference type="PANTHER" id="PTHR16266">
    <property type="entry name" value="WD REPEAT DOMAIN 9"/>
    <property type="match status" value="1"/>
</dbReference>
<dbReference type="PANTHER" id="PTHR16266:SF26">
    <property type="entry name" value="BROMODOMAIN AND WD REPEAT-CONTAINING PROTEIN 1"/>
    <property type="match status" value="1"/>
</dbReference>
<organism evidence="2 3">
    <name type="scientific">Strix occidentalis caurina</name>
    <name type="common">northern spotted owl</name>
    <dbReference type="NCBI Taxonomy" id="311401"/>
    <lineage>
        <taxon>Eukaryota</taxon>
        <taxon>Metazoa</taxon>
        <taxon>Chordata</taxon>
        <taxon>Craniata</taxon>
        <taxon>Vertebrata</taxon>
        <taxon>Euteleostomi</taxon>
        <taxon>Archelosauria</taxon>
        <taxon>Archosauria</taxon>
        <taxon>Dinosauria</taxon>
        <taxon>Saurischia</taxon>
        <taxon>Theropoda</taxon>
        <taxon>Coelurosauria</taxon>
        <taxon>Aves</taxon>
        <taxon>Neognathae</taxon>
        <taxon>Neoaves</taxon>
        <taxon>Telluraves</taxon>
        <taxon>Strigiformes</taxon>
        <taxon>Strigidae</taxon>
        <taxon>Strix</taxon>
    </lineage>
</organism>
<dbReference type="GO" id="GO:0006357">
    <property type="term" value="P:regulation of transcription by RNA polymerase II"/>
    <property type="evidence" value="ECO:0007669"/>
    <property type="project" value="TreeGrafter"/>
</dbReference>
<name>A0A8D0ER84_STROC</name>
<evidence type="ECO:0000313" key="2">
    <source>
        <dbReference type="Ensembl" id="ENSSOCP00000003941.1"/>
    </source>
</evidence>
<dbReference type="AlphaFoldDB" id="A0A8D0ER84"/>